<dbReference type="Proteomes" id="UP000723714">
    <property type="component" value="Unassembled WGS sequence"/>
</dbReference>
<dbReference type="InterPro" id="IPR001807">
    <property type="entry name" value="ClC"/>
</dbReference>
<feature type="transmembrane region" description="Helical" evidence="2">
    <location>
        <begin position="60"/>
        <end position="80"/>
    </location>
</feature>
<proteinExistence type="predicted"/>
<organism evidence="4 5">
    <name type="scientific">Faecalicatena faecalis</name>
    <dbReference type="NCBI Taxonomy" id="2726362"/>
    <lineage>
        <taxon>Bacteria</taxon>
        <taxon>Bacillati</taxon>
        <taxon>Bacillota</taxon>
        <taxon>Clostridia</taxon>
        <taxon>Lachnospirales</taxon>
        <taxon>Lachnospiraceae</taxon>
        <taxon>Faecalicatena</taxon>
    </lineage>
</organism>
<accession>A0ABS6D3M4</accession>
<keyword evidence="2" id="KW-1133">Transmembrane helix</keyword>
<feature type="transmembrane region" description="Helical" evidence="2">
    <location>
        <begin position="361"/>
        <end position="389"/>
    </location>
</feature>
<keyword evidence="2" id="KW-0472">Membrane</keyword>
<feature type="transmembrane region" description="Helical" evidence="2">
    <location>
        <begin position="110"/>
        <end position="128"/>
    </location>
</feature>
<keyword evidence="5" id="KW-1185">Reference proteome</keyword>
<feature type="transmembrane region" description="Helical" evidence="2">
    <location>
        <begin position="304"/>
        <end position="325"/>
    </location>
</feature>
<comment type="caution">
    <text evidence="4">The sequence shown here is derived from an EMBL/GenBank/DDBJ whole genome shotgun (WGS) entry which is preliminary data.</text>
</comment>
<keyword evidence="2" id="KW-0812">Transmembrane</keyword>
<evidence type="ECO:0000256" key="1">
    <source>
        <dbReference type="ARBA" id="ARBA00023065"/>
    </source>
</evidence>
<feature type="domain" description="RCK C-terminal" evidence="3">
    <location>
        <begin position="436"/>
        <end position="517"/>
    </location>
</feature>
<dbReference type="Pfam" id="PF00654">
    <property type="entry name" value="Voltage_CLC"/>
    <property type="match status" value="1"/>
</dbReference>
<feature type="transmembrane region" description="Helical" evidence="2">
    <location>
        <begin position="332"/>
        <end position="355"/>
    </location>
</feature>
<feature type="transmembrane region" description="Helical" evidence="2">
    <location>
        <begin position="157"/>
        <end position="182"/>
    </location>
</feature>
<keyword evidence="1" id="KW-0813">Transport</keyword>
<evidence type="ECO:0000313" key="4">
    <source>
        <dbReference type="EMBL" id="MBU3876197.1"/>
    </source>
</evidence>
<feature type="transmembrane region" description="Helical" evidence="2">
    <location>
        <begin position="189"/>
        <end position="211"/>
    </location>
</feature>
<feature type="transmembrane region" description="Helical" evidence="2">
    <location>
        <begin position="15"/>
        <end position="40"/>
    </location>
</feature>
<gene>
    <name evidence="4" type="ORF">HGO97_010270</name>
</gene>
<feature type="transmembrane region" description="Helical" evidence="2">
    <location>
        <begin position="398"/>
        <end position="415"/>
    </location>
</feature>
<dbReference type="CDD" id="cd01031">
    <property type="entry name" value="EriC"/>
    <property type="match status" value="1"/>
</dbReference>
<protein>
    <submittedName>
        <fullName evidence="4">ClC family H(+)/Cl(-) exchange transporter</fullName>
    </submittedName>
</protein>
<evidence type="ECO:0000259" key="3">
    <source>
        <dbReference type="PROSITE" id="PS51202"/>
    </source>
</evidence>
<reference evidence="4 5" key="1">
    <citation type="submission" date="2021-06" db="EMBL/GenBank/DDBJ databases">
        <title>Faecalicatena sp. nov. isolated from porcine feces.</title>
        <authorList>
            <person name="Oh B.S."/>
            <person name="Lee J.H."/>
        </authorList>
    </citation>
    <scope>NUCLEOTIDE SEQUENCE [LARGE SCALE GENOMIC DNA]</scope>
    <source>
        <strain evidence="4 5">AGMB00832</strain>
    </source>
</reference>
<evidence type="ECO:0000313" key="5">
    <source>
        <dbReference type="Proteomes" id="UP000723714"/>
    </source>
</evidence>
<dbReference type="PROSITE" id="PS51202">
    <property type="entry name" value="RCK_C"/>
    <property type="match status" value="1"/>
</dbReference>
<dbReference type="InterPro" id="IPR006037">
    <property type="entry name" value="RCK_C"/>
</dbReference>
<dbReference type="Pfam" id="PF02080">
    <property type="entry name" value="TrkA_C"/>
    <property type="match status" value="1"/>
</dbReference>
<keyword evidence="1" id="KW-0406">Ion transport</keyword>
<dbReference type="EMBL" id="JABACJ020000008">
    <property type="protein sequence ID" value="MBU3876197.1"/>
    <property type="molecule type" value="Genomic_DNA"/>
</dbReference>
<feature type="transmembrane region" description="Helical" evidence="2">
    <location>
        <begin position="271"/>
        <end position="292"/>
    </location>
</feature>
<dbReference type="PANTHER" id="PTHR45711:SF6">
    <property type="entry name" value="CHLORIDE CHANNEL PROTEIN"/>
    <property type="match status" value="1"/>
</dbReference>
<feature type="transmembrane region" description="Helical" evidence="2">
    <location>
        <begin position="231"/>
        <end position="250"/>
    </location>
</feature>
<sequence>MKKDTSHTIKRAQRFPVILIGEGLLVGAVGGLIVLLYRVALTYAGIWLEYILDFVRGNPIRTAGWFLALMLMAFVVGKLVKWEPMISGSGIPQVEGEVTGKLFQNWKKVLPAKFIGGFLCLFGGLSLGREGPSIQLGAMTGQGISRLLDRGKTEEKYLMTCGASAGLAAAFHAPLAGMMFALEEIHKGFSISILISVMTASVTADFISSYIIGLDPVFQFRLEHVLPQQYYWMLILLGVILGAMGAFYNWAMLKAQDLYKKPAFLNETTRLMIAFFAAGVLGLLMPSVLGSGHELIVSLTDGEMALGLVILTFFVKFIFSAVSFGSGAPGGIFFPLLILGAMIGGIFAMTGVQFFGLDPVYINNFVLLAMAGYFTAIVRAPITGIILLFEMSGSVSQMLSLAIVSVTAYIIATLLKSEPIYESLLDRILKTHHKATAVNVKGSSQKVLSTFVIMNGSVLEGKMVQDITWPDNCLLVALERGGKELIPKGKTVLMAGDTLTTMTDERDAGYVHDKMEKLCYTSF</sequence>
<dbReference type="RefSeq" id="WP_216241237.1">
    <property type="nucleotide sequence ID" value="NZ_JABACJ020000008.1"/>
</dbReference>
<dbReference type="PANTHER" id="PTHR45711">
    <property type="entry name" value="CHLORIDE CHANNEL PROTEIN"/>
    <property type="match status" value="1"/>
</dbReference>
<name>A0ABS6D3M4_9FIRM</name>
<evidence type="ECO:0000256" key="2">
    <source>
        <dbReference type="SAM" id="Phobius"/>
    </source>
</evidence>